<keyword evidence="4 5" id="KW-0472">Membrane</keyword>
<dbReference type="KEGG" id="mmai:sS8_0772"/>
<dbReference type="InterPro" id="IPR007016">
    <property type="entry name" value="O-antigen_ligase-rel_domated"/>
</dbReference>
<dbReference type="PANTHER" id="PTHR37422">
    <property type="entry name" value="TEICHURONIC ACID BIOSYNTHESIS PROTEIN TUAE"/>
    <property type="match status" value="1"/>
</dbReference>
<feature type="transmembrane region" description="Helical" evidence="5">
    <location>
        <begin position="19"/>
        <end position="36"/>
    </location>
</feature>
<dbReference type="OrthoDB" id="1013669at2"/>
<gene>
    <name evidence="7" type="ORF">sS8_0772</name>
</gene>
<feature type="transmembrane region" description="Helical" evidence="5">
    <location>
        <begin position="118"/>
        <end position="135"/>
    </location>
</feature>
<evidence type="ECO:0000256" key="4">
    <source>
        <dbReference type="ARBA" id="ARBA00023136"/>
    </source>
</evidence>
<dbReference type="AlphaFoldDB" id="A0A250KMD0"/>
<sequence length="500" mass="55081">MAVGRADAGSLTAVFRNPVYLLFAALGAAATVFLITGAVKFYAAVPVGVVGLLAIIYRPRLGFYLTLMAIPLEMAGKIGNILPFVNITLAKIFALATLLAWAVHVLARKTKIVWPKEVIILCLYFIAGLISLIDAQELKRGYQELIILASTIIFLFLVCNLIRKREHMTRALALFAVVSLATFAYAVVQRVLPNTEIKERIGWLEDGEAASGLEVSGIESKSIGVVRRATGTTAHSNVLAADTAFLVPILFGFMKLSRNRWMKVVLWTAVGICFAAAMASLSRTGMLTYLLILPMLLATRLLRINMVGILLGFIGFLGSIPFLPDGISRIFNPELYLSKNSVSVSERYKLWDAAIRALADHPFNGMGIGNNRGIFAYYENSWNPGLLTVHNSYLQVGIETGMIGMAAILAFIIFLLYRGQKARRIYARLDDEWGYVMSTSIMISITAFFIMGALAYDFMRIGFKNMWLMIGCLVLLHRLAHQASNSRSANSAQLENTKNI</sequence>
<name>A0A250KMD0_9GAMM</name>
<feature type="domain" description="O-antigen ligase-related" evidence="6">
    <location>
        <begin position="270"/>
        <end position="408"/>
    </location>
</feature>
<evidence type="ECO:0000313" key="8">
    <source>
        <dbReference type="Proteomes" id="UP000266313"/>
    </source>
</evidence>
<feature type="transmembrane region" description="Helical" evidence="5">
    <location>
        <begin position="433"/>
        <end position="455"/>
    </location>
</feature>
<proteinExistence type="predicted"/>
<feature type="transmembrane region" description="Helical" evidence="5">
    <location>
        <begin position="304"/>
        <end position="323"/>
    </location>
</feature>
<dbReference type="Proteomes" id="UP000266313">
    <property type="component" value="Chromosome"/>
</dbReference>
<keyword evidence="3 5" id="KW-1133">Transmembrane helix</keyword>
<dbReference type="PANTHER" id="PTHR37422:SF13">
    <property type="entry name" value="LIPOPOLYSACCHARIDE BIOSYNTHESIS PROTEIN PA4999-RELATED"/>
    <property type="match status" value="1"/>
</dbReference>
<dbReference type="EMBL" id="AP017928">
    <property type="protein sequence ID" value="BBA32737.1"/>
    <property type="molecule type" value="Genomic_DNA"/>
</dbReference>
<evidence type="ECO:0000259" key="6">
    <source>
        <dbReference type="Pfam" id="PF04932"/>
    </source>
</evidence>
<feature type="transmembrane region" description="Helical" evidence="5">
    <location>
        <begin position="264"/>
        <end position="292"/>
    </location>
</feature>
<keyword evidence="8" id="KW-1185">Reference proteome</keyword>
<reference evidence="7 8" key="1">
    <citation type="submission" date="2016-12" db="EMBL/GenBank/DDBJ databases">
        <title>Genome sequencing of Methylocaldum marinum.</title>
        <authorList>
            <person name="Takeuchi M."/>
            <person name="Kamagata Y."/>
            <person name="Hiraoka S."/>
            <person name="Oshima K."/>
            <person name="Hattori M."/>
            <person name="Iwasaki W."/>
        </authorList>
    </citation>
    <scope>NUCLEOTIDE SEQUENCE [LARGE SCALE GENOMIC DNA]</scope>
    <source>
        <strain evidence="7 8">S8</strain>
    </source>
</reference>
<evidence type="ECO:0000256" key="5">
    <source>
        <dbReference type="SAM" id="Phobius"/>
    </source>
</evidence>
<organism evidence="7 8">
    <name type="scientific">Methylocaldum marinum</name>
    <dbReference type="NCBI Taxonomy" id="1432792"/>
    <lineage>
        <taxon>Bacteria</taxon>
        <taxon>Pseudomonadati</taxon>
        <taxon>Pseudomonadota</taxon>
        <taxon>Gammaproteobacteria</taxon>
        <taxon>Methylococcales</taxon>
        <taxon>Methylococcaceae</taxon>
        <taxon>Methylocaldum</taxon>
    </lineage>
</organism>
<comment type="subcellular location">
    <subcellularLocation>
        <location evidence="1">Membrane</location>
        <topology evidence="1">Multi-pass membrane protein</topology>
    </subcellularLocation>
</comment>
<evidence type="ECO:0000313" key="7">
    <source>
        <dbReference type="EMBL" id="BBA32737.1"/>
    </source>
</evidence>
<evidence type="ECO:0000256" key="1">
    <source>
        <dbReference type="ARBA" id="ARBA00004141"/>
    </source>
</evidence>
<feature type="transmembrane region" description="Helical" evidence="5">
    <location>
        <begin position="41"/>
        <end position="61"/>
    </location>
</feature>
<feature type="transmembrane region" description="Helical" evidence="5">
    <location>
        <begin position="393"/>
        <end position="417"/>
    </location>
</feature>
<dbReference type="InterPro" id="IPR051533">
    <property type="entry name" value="WaaL-like"/>
</dbReference>
<keyword evidence="2 5" id="KW-0812">Transmembrane</keyword>
<protein>
    <recommendedName>
        <fullName evidence="6">O-antigen ligase-related domain-containing protein</fullName>
    </recommendedName>
</protein>
<dbReference type="RefSeq" id="WP_119628474.1">
    <property type="nucleotide sequence ID" value="NZ_AP017928.1"/>
</dbReference>
<dbReference type="GO" id="GO:0016020">
    <property type="term" value="C:membrane"/>
    <property type="evidence" value="ECO:0007669"/>
    <property type="project" value="UniProtKB-SubCell"/>
</dbReference>
<dbReference type="Pfam" id="PF04932">
    <property type="entry name" value="Wzy_C"/>
    <property type="match status" value="1"/>
</dbReference>
<accession>A0A250KMD0</accession>
<feature type="transmembrane region" description="Helical" evidence="5">
    <location>
        <begin position="171"/>
        <end position="188"/>
    </location>
</feature>
<feature type="transmembrane region" description="Helical" evidence="5">
    <location>
        <begin position="81"/>
        <end position="106"/>
    </location>
</feature>
<evidence type="ECO:0000256" key="3">
    <source>
        <dbReference type="ARBA" id="ARBA00022989"/>
    </source>
</evidence>
<evidence type="ECO:0000256" key="2">
    <source>
        <dbReference type="ARBA" id="ARBA00022692"/>
    </source>
</evidence>
<feature type="transmembrane region" description="Helical" evidence="5">
    <location>
        <begin position="141"/>
        <end position="159"/>
    </location>
</feature>